<dbReference type="PROSITE" id="PS51257">
    <property type="entry name" value="PROKAR_LIPOPROTEIN"/>
    <property type="match status" value="1"/>
</dbReference>
<evidence type="ECO:0000313" key="3">
    <source>
        <dbReference type="Proteomes" id="UP000319829"/>
    </source>
</evidence>
<proteinExistence type="predicted"/>
<dbReference type="SUPFAM" id="SSF53474">
    <property type="entry name" value="alpha/beta-Hydrolases"/>
    <property type="match status" value="1"/>
</dbReference>
<evidence type="ECO:0000313" key="2">
    <source>
        <dbReference type="EMBL" id="TMQ54139.1"/>
    </source>
</evidence>
<evidence type="ECO:0000256" key="1">
    <source>
        <dbReference type="SAM" id="SignalP"/>
    </source>
</evidence>
<organism evidence="2 3">
    <name type="scientific">Eiseniibacteriota bacterium</name>
    <dbReference type="NCBI Taxonomy" id="2212470"/>
    <lineage>
        <taxon>Bacteria</taxon>
        <taxon>Candidatus Eiseniibacteriota</taxon>
    </lineage>
</organism>
<evidence type="ECO:0008006" key="4">
    <source>
        <dbReference type="Google" id="ProtNLM"/>
    </source>
</evidence>
<protein>
    <recommendedName>
        <fullName evidence="4">Alpha/beta hydrolase</fullName>
    </recommendedName>
</protein>
<dbReference type="InterPro" id="IPR029058">
    <property type="entry name" value="AB_hydrolase_fold"/>
</dbReference>
<accession>A0A538SRY9</accession>
<keyword evidence="1" id="KW-0732">Signal</keyword>
<dbReference type="Gene3D" id="3.40.50.1820">
    <property type="entry name" value="alpha/beta hydrolase"/>
    <property type="match status" value="1"/>
</dbReference>
<feature type="signal peptide" evidence="1">
    <location>
        <begin position="1"/>
        <end position="25"/>
    </location>
</feature>
<comment type="caution">
    <text evidence="2">The sequence shown here is derived from an EMBL/GenBank/DDBJ whole genome shotgun (WGS) entry which is preliminary data.</text>
</comment>
<name>A0A538SRY9_UNCEI</name>
<feature type="chain" id="PRO_5022168142" description="Alpha/beta hydrolase" evidence="1">
    <location>
        <begin position="26"/>
        <end position="405"/>
    </location>
</feature>
<sequence>MKTPSKAHLGIALLVGLTLSTGSCARRSPVAPDATRVRSTGSVPLNATARRVNGGATFEGDIGPGAHYVISVPETWNGDLVLYAHGYTAPIFPVGIPPGEEPLVEGLRTIALQGGFAFAYSSYSQTGLGLQDAAQRTAQLSNLFASLVGPQRRTFLIGASFGGLVSLKLVEKYPERYAGLLTLCGLVGGVRAEIDYISNVRVLFDYFYPGVLRGSLYELPADFDITRDIVDTVSVAILKNPQPAIAMTQITQTPIPFSDGPQLGQSIIQALVLQAVEVEDLLDRTHGQGSFDNTQTVYTGDLPPELLADVNARVARYSDGPFARHFLDRYYEPTGDLRVPVVSLHTSLDPVVPIFHETIYRSLVEAQGQAANLHQTTVDRYGHLAFTPEELVGGFQQMIGLASAP</sequence>
<dbReference type="AlphaFoldDB" id="A0A538SRY9"/>
<gene>
    <name evidence="2" type="ORF">E6K74_07135</name>
</gene>
<dbReference type="Proteomes" id="UP000319829">
    <property type="component" value="Unassembled WGS sequence"/>
</dbReference>
<dbReference type="EMBL" id="VBOU01000076">
    <property type="protein sequence ID" value="TMQ54139.1"/>
    <property type="molecule type" value="Genomic_DNA"/>
</dbReference>
<reference evidence="2 3" key="1">
    <citation type="journal article" date="2019" name="Nat. Microbiol.">
        <title>Mediterranean grassland soil C-N compound turnover is dependent on rainfall and depth, and is mediated by genomically divergent microorganisms.</title>
        <authorList>
            <person name="Diamond S."/>
            <person name="Andeer P.F."/>
            <person name="Li Z."/>
            <person name="Crits-Christoph A."/>
            <person name="Burstein D."/>
            <person name="Anantharaman K."/>
            <person name="Lane K.R."/>
            <person name="Thomas B.C."/>
            <person name="Pan C."/>
            <person name="Northen T.R."/>
            <person name="Banfield J.F."/>
        </authorList>
    </citation>
    <scope>NUCLEOTIDE SEQUENCE [LARGE SCALE GENOMIC DNA]</scope>
    <source>
        <strain evidence="2">WS_4</strain>
    </source>
</reference>